<feature type="transmembrane region" description="Helical" evidence="1">
    <location>
        <begin position="106"/>
        <end position="126"/>
    </location>
</feature>
<evidence type="ECO:0000259" key="2">
    <source>
        <dbReference type="Pfam" id="PF20163"/>
    </source>
</evidence>
<keyword evidence="1" id="KW-0472">Membrane</keyword>
<dbReference type="AlphaFoldDB" id="A0A1L7XBX8"/>
<protein>
    <recommendedName>
        <fullName evidence="2">DUF6536 domain-containing protein</fullName>
    </recommendedName>
</protein>
<dbReference type="PANTHER" id="PTHR35395">
    <property type="entry name" value="DUF6536 DOMAIN-CONTAINING PROTEIN"/>
    <property type="match status" value="1"/>
</dbReference>
<gene>
    <name evidence="3" type="ORF">PAC_12425</name>
</gene>
<dbReference type="InterPro" id="IPR046623">
    <property type="entry name" value="DUF6536"/>
</dbReference>
<feature type="transmembrane region" description="Helical" evidence="1">
    <location>
        <begin position="592"/>
        <end position="613"/>
    </location>
</feature>
<feature type="transmembrane region" description="Helical" evidence="1">
    <location>
        <begin position="54"/>
        <end position="75"/>
    </location>
</feature>
<keyword evidence="4" id="KW-1185">Reference proteome</keyword>
<proteinExistence type="predicted"/>
<evidence type="ECO:0000313" key="4">
    <source>
        <dbReference type="Proteomes" id="UP000184330"/>
    </source>
</evidence>
<feature type="transmembrane region" description="Helical" evidence="1">
    <location>
        <begin position="485"/>
        <end position="504"/>
    </location>
</feature>
<keyword evidence="1" id="KW-1133">Transmembrane helix</keyword>
<dbReference type="PANTHER" id="PTHR35395:SF1">
    <property type="entry name" value="DUF6536 DOMAIN-CONTAINING PROTEIN"/>
    <property type="match status" value="1"/>
</dbReference>
<organism evidence="3 4">
    <name type="scientific">Phialocephala subalpina</name>
    <dbReference type="NCBI Taxonomy" id="576137"/>
    <lineage>
        <taxon>Eukaryota</taxon>
        <taxon>Fungi</taxon>
        <taxon>Dikarya</taxon>
        <taxon>Ascomycota</taxon>
        <taxon>Pezizomycotina</taxon>
        <taxon>Leotiomycetes</taxon>
        <taxon>Helotiales</taxon>
        <taxon>Mollisiaceae</taxon>
        <taxon>Phialocephala</taxon>
        <taxon>Phialocephala fortinii species complex</taxon>
    </lineage>
</organism>
<reference evidence="3 4" key="1">
    <citation type="submission" date="2016-03" db="EMBL/GenBank/DDBJ databases">
        <authorList>
            <person name="Ploux O."/>
        </authorList>
    </citation>
    <scope>NUCLEOTIDE SEQUENCE [LARGE SCALE GENOMIC DNA]</scope>
    <source>
        <strain evidence="3 4">UAMH 11012</strain>
    </source>
</reference>
<dbReference type="STRING" id="576137.A0A1L7XBX8"/>
<dbReference type="OrthoDB" id="5429634at2759"/>
<feature type="transmembrane region" description="Helical" evidence="1">
    <location>
        <begin position="412"/>
        <end position="435"/>
    </location>
</feature>
<sequence length="694" mass="78256">MQSPPQYSSQYPSTQSLLKPALGKYAEVAADEHAVPEYRKQSFKQKYLGGIKRTLRFFAAIACVVLIVNLSWLGYAKSHYGIVNGFGIIQEGECEEVKNLSTWYHLLINILSTLLLTGSNAFMAAYSCPSREEVDKAHQRGRYMHVGGLSFGNLRRIAKRKGLVVLILAISSVPFHLLYNSLVFTSLATNQYYWSVVTEDFSTGAPFNITRTSIDYYNHTYLTFDATPPSTTLKDSDDLAQIMDGYWMDMQRNASSWQRLENKDCIKKYENAFISGRRNVLLVSSTKNDTNSVLMYGSWTVFDYPIEYCLNQLTTDTCSINFSMTIMIVVLSFNALKVVLMLWVLFRFDAEKILASVGDAAASFLTHEDPTTMQMCLADKRNIRKDWRARGIARPFNPKRHHWGTAVRVKRIVFFLLLMIFTFCVVLFFGVWGFVHVKNQGIDLTPSGLWSMGFGTLNQNALVIYGSEAGNNPISMAIVANIPQIFLAAVYLMYMGIMSAMFLAQDWSRFAFKGQTLMVSTPSGKQRGTWLLGAPLIWGIILLVLQTLLHWFISQSLFMVQAITYDKDGKVFVNNDDYPNHSTFTNCGYSPIAIIFSIVAAFILLFSLVIFMLRRFPAGTPPVVSTCTAAISAACHPMVRDEDMIYKELRWGVSGGFPNGLGICRLSQVKRGRLEGHIRLRLGVHLRSDMDENI</sequence>
<dbReference type="EMBL" id="FJOG01000021">
    <property type="protein sequence ID" value="CZR62528.1"/>
    <property type="molecule type" value="Genomic_DNA"/>
</dbReference>
<feature type="transmembrane region" description="Helical" evidence="1">
    <location>
        <begin position="162"/>
        <end position="179"/>
    </location>
</feature>
<accession>A0A1L7XBX8</accession>
<name>A0A1L7XBX8_9HELO</name>
<dbReference type="Pfam" id="PF20163">
    <property type="entry name" value="DUF6536"/>
    <property type="match status" value="1"/>
</dbReference>
<evidence type="ECO:0000256" key="1">
    <source>
        <dbReference type="SAM" id="Phobius"/>
    </source>
</evidence>
<evidence type="ECO:0000313" key="3">
    <source>
        <dbReference type="EMBL" id="CZR62528.1"/>
    </source>
</evidence>
<feature type="domain" description="DUF6536" evidence="2">
    <location>
        <begin position="52"/>
        <end position="202"/>
    </location>
</feature>
<dbReference type="Proteomes" id="UP000184330">
    <property type="component" value="Unassembled WGS sequence"/>
</dbReference>
<feature type="transmembrane region" description="Helical" evidence="1">
    <location>
        <begin position="322"/>
        <end position="346"/>
    </location>
</feature>
<feature type="transmembrane region" description="Helical" evidence="1">
    <location>
        <begin position="530"/>
        <end position="553"/>
    </location>
</feature>
<keyword evidence="1" id="KW-0812">Transmembrane</keyword>